<dbReference type="RefSeq" id="WP_160366592.1">
    <property type="nucleotide sequence ID" value="NZ_JACEIB010000007.1"/>
</dbReference>
<comment type="caution">
    <text evidence="1">The sequence shown here is derived from an EMBL/GenBank/DDBJ whole genome shotgun (WGS) entry which is preliminary data.</text>
</comment>
<dbReference type="Gene3D" id="3.30.70.100">
    <property type="match status" value="1"/>
</dbReference>
<protein>
    <recommendedName>
        <fullName evidence="3">EthD domain-containing protein</fullName>
    </recommendedName>
</protein>
<proteinExistence type="predicted"/>
<dbReference type="EMBL" id="JACEIB010000007">
    <property type="protein sequence ID" value="MBA2934815.1"/>
    <property type="molecule type" value="Genomic_DNA"/>
</dbReference>
<name>A0A838L7Z3_9SPHN</name>
<gene>
    <name evidence="1" type="ORF">HZF05_11975</name>
</gene>
<reference evidence="1 2" key="1">
    <citation type="submission" date="2020-07" db="EMBL/GenBank/DDBJ databases">
        <authorList>
            <person name="Sun Q."/>
        </authorList>
    </citation>
    <scope>NUCLEOTIDE SEQUENCE [LARGE SCALE GENOMIC DNA]</scope>
    <source>
        <strain evidence="1 2">CGMCC 1.13654</strain>
    </source>
</reference>
<evidence type="ECO:0008006" key="3">
    <source>
        <dbReference type="Google" id="ProtNLM"/>
    </source>
</evidence>
<evidence type="ECO:0000313" key="1">
    <source>
        <dbReference type="EMBL" id="MBA2934815.1"/>
    </source>
</evidence>
<evidence type="ECO:0000313" key="2">
    <source>
        <dbReference type="Proteomes" id="UP000570166"/>
    </source>
</evidence>
<dbReference type="Proteomes" id="UP000570166">
    <property type="component" value="Unassembled WGS sequence"/>
</dbReference>
<dbReference type="AlphaFoldDB" id="A0A838L7Z3"/>
<accession>A0A838L7Z3</accession>
<organism evidence="1 2">
    <name type="scientific">Sphingomonas chungangi</name>
    <dbReference type="NCBI Taxonomy" id="2683589"/>
    <lineage>
        <taxon>Bacteria</taxon>
        <taxon>Pseudomonadati</taxon>
        <taxon>Pseudomonadota</taxon>
        <taxon>Alphaproteobacteria</taxon>
        <taxon>Sphingomonadales</taxon>
        <taxon>Sphingomonadaceae</taxon>
        <taxon>Sphingomonas</taxon>
    </lineage>
</organism>
<sequence length="301" mass="33047">MADQVAVENKAGIARVTCGWKKPELALENVRPYWRDVHSPAISRRAGIYEYRHYPLDPVRADLFGPVPGIDFAGVDGQQLMWLSDVRYANEEDMAISGASPNPEVIAKILADIEMIVDKSTTYKVIGENGRTFADTGGDPAPQGPATAPTFGIFLRRRGDEAPFRAAVTAMAERWAATPGVRRVRLALFETPDMEAERKAGYPVKTHPLEMQYQAWIDLVLEDEVIARSLLREADAATIATVHAYPAPAVYTFVYNGKPTLSGLRGYMAVESIRRLGAEHQKDPVLLEWMYGDVAAGGASA</sequence>
<keyword evidence="2" id="KW-1185">Reference proteome</keyword>